<name>A0AB38UB93_BACT4</name>
<dbReference type="EMBL" id="CP083685">
    <property type="protein sequence ID" value="UYU90021.1"/>
    <property type="molecule type" value="Genomic_DNA"/>
</dbReference>
<feature type="transmembrane region" description="Helical" evidence="1">
    <location>
        <begin position="123"/>
        <end position="143"/>
    </location>
</feature>
<dbReference type="AlphaFoldDB" id="A0AB38UB93"/>
<feature type="transmembrane region" description="Helical" evidence="1">
    <location>
        <begin position="101"/>
        <end position="117"/>
    </location>
</feature>
<keyword evidence="1" id="KW-0472">Membrane</keyword>
<reference evidence="2" key="1">
    <citation type="submission" date="2021-06" db="EMBL/GenBank/DDBJ databases">
        <title>Interrogation of the integrated mobile genetic elements in gut-associated Bacteroides with a consensus prediction approach.</title>
        <authorList>
            <person name="Campbell D.E."/>
            <person name="Leigh J.R."/>
            <person name="Kim T."/>
            <person name="England W."/>
            <person name="Whitaker R.J."/>
            <person name="Degnan P.H."/>
        </authorList>
    </citation>
    <scope>NUCLEOTIDE SEQUENCE</scope>
    <source>
        <strain evidence="2">VPI-3443</strain>
    </source>
</reference>
<dbReference type="Pfam" id="PF10754">
    <property type="entry name" value="DUF2569"/>
    <property type="match status" value="1"/>
</dbReference>
<feature type="transmembrane region" description="Helical" evidence="1">
    <location>
        <begin position="65"/>
        <end position="89"/>
    </location>
</feature>
<protein>
    <submittedName>
        <fullName evidence="2">DUF2569 domain-containing protein</fullName>
    </submittedName>
</protein>
<gene>
    <name evidence="2" type="ORF">KQP74_19075</name>
</gene>
<dbReference type="InterPro" id="IPR019690">
    <property type="entry name" value="DUF2569"/>
</dbReference>
<evidence type="ECO:0000256" key="1">
    <source>
        <dbReference type="SAM" id="Phobius"/>
    </source>
</evidence>
<accession>A0AB38UB93</accession>
<feature type="transmembrane region" description="Helical" evidence="1">
    <location>
        <begin position="164"/>
        <end position="185"/>
    </location>
</feature>
<sequence>MDNKFEKENIMDANNNMQETQIKPSNENIHGWLSFFLFCIGLRGAFNFIYLLATFKIQDYGFNYILLGSNFLVALLMWGLSVYTLVAFWKRSTNAVFLGKNYAILCFIANLASLIIGDFEEYGIGNLSRILSASMWCVAWYIYFSKSAQVKRLIPVLYRKPFKCDNYIIAFIISIYSLGIGLGIITQQYFTDLHEKNIVSKLHLGKNGYTDGIIAFTAPKGFTCYKYKNEGIISHTLEKGDSIHITITGGYDTQNTNSNFEYYWNNWKDSEMNDYANVILENNKYTIHDNYCHFRSIRYEADTPIVWSFALLFNEYSGKVCVCSIWSFEGTSNNINEILNSIKLF</sequence>
<organism evidence="2 3">
    <name type="scientific">Bacteroides thetaiotaomicron</name>
    <dbReference type="NCBI Taxonomy" id="818"/>
    <lineage>
        <taxon>Bacteria</taxon>
        <taxon>Pseudomonadati</taxon>
        <taxon>Bacteroidota</taxon>
        <taxon>Bacteroidia</taxon>
        <taxon>Bacteroidales</taxon>
        <taxon>Bacteroidaceae</taxon>
        <taxon>Bacteroides</taxon>
    </lineage>
</organism>
<proteinExistence type="predicted"/>
<evidence type="ECO:0000313" key="2">
    <source>
        <dbReference type="EMBL" id="UYU90021.1"/>
    </source>
</evidence>
<feature type="transmembrane region" description="Helical" evidence="1">
    <location>
        <begin position="32"/>
        <end position="53"/>
    </location>
</feature>
<dbReference type="RefSeq" id="WP_264455195.1">
    <property type="nucleotide sequence ID" value="NZ_CP083685.1"/>
</dbReference>
<keyword evidence="1" id="KW-0812">Transmembrane</keyword>
<keyword evidence="1" id="KW-1133">Transmembrane helix</keyword>
<evidence type="ECO:0000313" key="3">
    <source>
        <dbReference type="Proteomes" id="UP001162960"/>
    </source>
</evidence>
<dbReference type="Proteomes" id="UP001162960">
    <property type="component" value="Chromosome"/>
</dbReference>